<evidence type="ECO:0000259" key="2">
    <source>
        <dbReference type="Pfam" id="PF09084"/>
    </source>
</evidence>
<dbReference type="PANTHER" id="PTHR30024">
    <property type="entry name" value="ALIPHATIC SULFONATES-BINDING PROTEIN-RELATED"/>
    <property type="match status" value="1"/>
</dbReference>
<dbReference type="EMBL" id="SMAJ01000014">
    <property type="protein sequence ID" value="TCT03718.1"/>
    <property type="molecule type" value="Genomic_DNA"/>
</dbReference>
<keyword evidence="4" id="KW-1185">Reference proteome</keyword>
<dbReference type="AlphaFoldDB" id="A0A4V2UXI7"/>
<evidence type="ECO:0000256" key="1">
    <source>
        <dbReference type="SAM" id="SignalP"/>
    </source>
</evidence>
<gene>
    <name evidence="3" type="ORF">EDC26_11424</name>
</gene>
<protein>
    <submittedName>
        <fullName evidence="3">ABC-type nitrate/sulfonate/bicarbonate transport system substrate-binding protein</fullName>
    </submittedName>
</protein>
<reference evidence="3 4" key="1">
    <citation type="submission" date="2019-03" db="EMBL/GenBank/DDBJ databases">
        <title>Genomic Encyclopedia of Type Strains, Phase IV (KMG-IV): sequencing the most valuable type-strain genomes for metagenomic binning, comparative biology and taxonomic classification.</title>
        <authorList>
            <person name="Goeker M."/>
        </authorList>
    </citation>
    <scope>NUCLEOTIDE SEQUENCE [LARGE SCALE GENOMIC DNA]</scope>
    <source>
        <strain evidence="3 4">DSM 24591</strain>
    </source>
</reference>
<accession>A0A4V2UXI7</accession>
<feature type="domain" description="SsuA/THI5-like" evidence="2">
    <location>
        <begin position="48"/>
        <end position="263"/>
    </location>
</feature>
<dbReference type="Pfam" id="PF09084">
    <property type="entry name" value="NMT1"/>
    <property type="match status" value="1"/>
</dbReference>
<dbReference type="Gene3D" id="3.40.190.10">
    <property type="entry name" value="Periplasmic binding protein-like II"/>
    <property type="match status" value="2"/>
</dbReference>
<feature type="signal peptide" evidence="1">
    <location>
        <begin position="1"/>
        <end position="27"/>
    </location>
</feature>
<dbReference type="InterPro" id="IPR015168">
    <property type="entry name" value="SsuA/THI5"/>
</dbReference>
<evidence type="ECO:0000313" key="4">
    <source>
        <dbReference type="Proteomes" id="UP000295525"/>
    </source>
</evidence>
<dbReference type="RefSeq" id="WP_132584222.1">
    <property type="nucleotide sequence ID" value="NZ_SMAJ01000014.1"/>
</dbReference>
<dbReference type="OrthoDB" id="9780180at2"/>
<name>A0A4V2UXI7_9BURK</name>
<dbReference type="SUPFAM" id="SSF53850">
    <property type="entry name" value="Periplasmic binding protein-like II"/>
    <property type="match status" value="1"/>
</dbReference>
<evidence type="ECO:0000313" key="3">
    <source>
        <dbReference type="EMBL" id="TCT03718.1"/>
    </source>
</evidence>
<sequence length="341" mass="37035">MKKIGLIHSFLAPLALCSGLITIPAHADTQVVRYQEYPGSILHLSNWVMREKGFCKKQGLDCQPIMLANGPLAQQAAAAGSVDLIVSSMDVMLQAVAKGNDLMVIGPLVKNNIYSLSVGAKVERPNAAKGYPENMKDLANKRIGVTARGSGTEMYVKSLMRGAGVPLDNVTFIGVGAPSSAYASLVANQVDAILSWDPIPAICNATKQCSVAVDMRKGEGPDVVKAMNGGFVVWQARREYVQKHGAVIDKFMVAQKEAFDWLKDPKNFEEAKTLATERFKLGDVPNRDKVVNQVVHDMIGQYDTTLNPQVVDGFNQFLLSNKLIAKPVDKTNLIYKSKNAS</sequence>
<dbReference type="Proteomes" id="UP000295525">
    <property type="component" value="Unassembled WGS sequence"/>
</dbReference>
<comment type="caution">
    <text evidence="3">The sequence shown here is derived from an EMBL/GenBank/DDBJ whole genome shotgun (WGS) entry which is preliminary data.</text>
</comment>
<keyword evidence="1" id="KW-0732">Signal</keyword>
<proteinExistence type="predicted"/>
<organism evidence="3 4">
    <name type="scientific">Paralcaligenes ureilyticus</name>
    <dbReference type="NCBI Taxonomy" id="627131"/>
    <lineage>
        <taxon>Bacteria</taxon>
        <taxon>Pseudomonadati</taxon>
        <taxon>Pseudomonadota</taxon>
        <taxon>Betaproteobacteria</taxon>
        <taxon>Burkholderiales</taxon>
        <taxon>Alcaligenaceae</taxon>
        <taxon>Paralcaligenes</taxon>
    </lineage>
</organism>
<feature type="chain" id="PRO_5020527881" evidence="1">
    <location>
        <begin position="28"/>
        <end position="341"/>
    </location>
</feature>